<dbReference type="Pfam" id="PF00400">
    <property type="entry name" value="WD40"/>
    <property type="match status" value="4"/>
</dbReference>
<comment type="caution">
    <text evidence="15">The sequence shown here is derived from an EMBL/GenBank/DDBJ whole genome shotgun (WGS) entry which is preliminary data.</text>
</comment>
<organism evidence="15 16">
    <name type="scientific">Microthlaspi erraticum</name>
    <dbReference type="NCBI Taxonomy" id="1685480"/>
    <lineage>
        <taxon>Eukaryota</taxon>
        <taxon>Viridiplantae</taxon>
        <taxon>Streptophyta</taxon>
        <taxon>Embryophyta</taxon>
        <taxon>Tracheophyta</taxon>
        <taxon>Spermatophyta</taxon>
        <taxon>Magnoliopsida</taxon>
        <taxon>eudicotyledons</taxon>
        <taxon>Gunneridae</taxon>
        <taxon>Pentapetalae</taxon>
        <taxon>rosids</taxon>
        <taxon>malvids</taxon>
        <taxon>Brassicales</taxon>
        <taxon>Brassicaceae</taxon>
        <taxon>Coluteocarpeae</taxon>
        <taxon>Microthlaspi</taxon>
    </lineage>
</organism>
<keyword evidence="3 11" id="KW-0853">WD repeat</keyword>
<dbReference type="Pfam" id="PF13812">
    <property type="entry name" value="PPR_3"/>
    <property type="match status" value="1"/>
</dbReference>
<feature type="region of interest" description="Disordered" evidence="13">
    <location>
        <begin position="412"/>
        <end position="469"/>
    </location>
</feature>
<evidence type="ECO:0000256" key="12">
    <source>
        <dbReference type="PROSITE-ProRule" id="PRU00708"/>
    </source>
</evidence>
<evidence type="ECO:0000256" key="11">
    <source>
        <dbReference type="PROSITE-ProRule" id="PRU00221"/>
    </source>
</evidence>
<dbReference type="PROSITE" id="PS50294">
    <property type="entry name" value="WD_REPEATS_REGION"/>
    <property type="match status" value="2"/>
</dbReference>
<evidence type="ECO:0000256" key="6">
    <source>
        <dbReference type="ARBA" id="ARBA00022946"/>
    </source>
</evidence>
<dbReference type="Pfam" id="PF17177">
    <property type="entry name" value="PPR_long"/>
    <property type="match status" value="1"/>
</dbReference>
<comment type="similarity">
    <text evidence="2">Belongs to the PPR family. P subfamily.</text>
</comment>
<reference evidence="15" key="1">
    <citation type="submission" date="2020-01" db="EMBL/GenBank/DDBJ databases">
        <authorList>
            <person name="Mishra B."/>
        </authorList>
    </citation>
    <scope>NUCLEOTIDE SEQUENCE [LARGE SCALE GENOMIC DNA]</scope>
</reference>
<dbReference type="InterPro" id="IPR001680">
    <property type="entry name" value="WD40_rpt"/>
</dbReference>
<evidence type="ECO:0000256" key="10">
    <source>
        <dbReference type="ARBA" id="ARBA00040390"/>
    </source>
</evidence>
<dbReference type="Proteomes" id="UP000467841">
    <property type="component" value="Unassembled WGS sequence"/>
</dbReference>
<dbReference type="PANTHER" id="PTHR45717:SF41">
    <property type="entry name" value="BNAA06G10190D PROTEIN"/>
    <property type="match status" value="1"/>
</dbReference>
<evidence type="ECO:0000313" key="16">
    <source>
        <dbReference type="Proteomes" id="UP000467841"/>
    </source>
</evidence>
<dbReference type="FunFam" id="2.130.10.10:FF:000133">
    <property type="entry name" value="Serine-threonine kinase receptor-associated protein"/>
    <property type="match status" value="1"/>
</dbReference>
<evidence type="ECO:0000256" key="8">
    <source>
        <dbReference type="ARBA" id="ARBA00023187"/>
    </source>
</evidence>
<dbReference type="GO" id="GO:0003729">
    <property type="term" value="F:mRNA binding"/>
    <property type="evidence" value="ECO:0007669"/>
    <property type="project" value="UniProtKB-ARBA"/>
</dbReference>
<evidence type="ECO:0000256" key="3">
    <source>
        <dbReference type="ARBA" id="ARBA00022574"/>
    </source>
</evidence>
<dbReference type="SMART" id="SM00320">
    <property type="entry name" value="WD40"/>
    <property type="match status" value="7"/>
</dbReference>
<sequence>MGVPLVCHGHSRPVVDVSYSPVTPDGFFLISASKDSNPMLRNGETGDWIGTFEGHKGAVWSCSLDKNAMRAASASADFTAKIWNALTGDVLHSFEHKHIVRACAFSDDTHLLLTGGMEKILRIFDLNRPDAPPKEVGSSPGSIRTVEWLHSDKTILSSCTDTGDIRLWDIRSDKIVQTLETKSPVTSAEVSPDGRYITTADGSSVKFWDANNFGLLKSYDMPCNVESASLEPKHGKTFIAGGEDMWVHRFDFQTGEEIGCNKGHHGPVHCVRYAPEGESYTSGSEDGTVRIWEVGTVNHEESNNLSGHVKLVAEEVVRKAETLCSPPGFGFSSISVLNSLALQLHSISACDLIGGEEMFALSKVLRRSQSLRLGARNAVYYSKLELPLGERNSSSEPNALIHDKHGAFPRFHERSWSSSTGRRSLSSDAGAKSAGEEEDLENRTSDLEGDSDSDDGVTSQEELSGDEDDIEGAELELHVPDSEAGKRTASKRSSELFQAIVAFSGVSVGSALDKWVEEGKEINRTEIANAMLQLRRRRMYGRAMQMAEWLEESKKIEMEERDYATRLDLIAKVRGVFKAEAYIEKIPESFRGEMVYRTLLSNYAAESNVRKAEEVFNKMKDLGFPRSLFACDQMLMLYKRVDKKKIADVLLVMEKENLKPSLFTYTILIDAKGSSHDISGMEGIMEAMKSEGVELDVRAQAFVARHYALAGVKDKAEKVLREMEGENLEANRHVCKDLLSIYGTLQMADEVNRIWKICEENPRFDESLAAILAFGRINQVKEAEAVFEKMVKMGHRVSSNTYSVLLRVYVDHKMVSEGKDLVKRMSDSGCKIGALTWDSLIRLYVEAGDVEKADSSLVKSTQLKQIKPLMSSFMYVMDEYARRGDVHNTEKIFQRMRQAGYLSRFRQFQTLIQSYVNAKAPAYGMKDRMKADNIFPNKGLAAQLAKADPFKRTHLSDILD</sequence>
<dbReference type="InterPro" id="IPR036322">
    <property type="entry name" value="WD40_repeat_dom_sf"/>
</dbReference>
<dbReference type="CDD" id="cd00200">
    <property type="entry name" value="WD40"/>
    <property type="match status" value="1"/>
</dbReference>
<dbReference type="InterPro" id="IPR033443">
    <property type="entry name" value="PROP1-like_PPR_dom"/>
</dbReference>
<keyword evidence="4" id="KW-0507">mRNA processing</keyword>
<gene>
    <name evidence="15" type="ORF">MERR_LOCUS15883</name>
</gene>
<dbReference type="Gene3D" id="2.130.10.10">
    <property type="entry name" value="YVTN repeat-like/Quinoprotein amine dehydrogenase"/>
    <property type="match status" value="1"/>
</dbReference>
<dbReference type="PANTHER" id="PTHR45717">
    <property type="entry name" value="OS12G0527900 PROTEIN"/>
    <property type="match status" value="1"/>
</dbReference>
<name>A0A6D2IES9_9BRAS</name>
<dbReference type="AlphaFoldDB" id="A0A6D2IES9"/>
<feature type="compositionally biased region" description="Low complexity" evidence="13">
    <location>
        <begin position="416"/>
        <end position="427"/>
    </location>
</feature>
<evidence type="ECO:0000313" key="15">
    <source>
        <dbReference type="EMBL" id="CAA7028648.1"/>
    </source>
</evidence>
<dbReference type="InterPro" id="IPR015943">
    <property type="entry name" value="WD40/YVTN_repeat-like_dom_sf"/>
</dbReference>
<dbReference type="GO" id="GO:0008380">
    <property type="term" value="P:RNA splicing"/>
    <property type="evidence" value="ECO:0007669"/>
    <property type="project" value="UniProtKB-KW"/>
</dbReference>
<evidence type="ECO:0000256" key="5">
    <source>
        <dbReference type="ARBA" id="ARBA00022737"/>
    </source>
</evidence>
<dbReference type="InterPro" id="IPR002885">
    <property type="entry name" value="PPR_rpt"/>
</dbReference>
<dbReference type="Pfam" id="PF01535">
    <property type="entry name" value="PPR"/>
    <property type="match status" value="1"/>
</dbReference>
<feature type="repeat" description="WD" evidence="11">
    <location>
        <begin position="261"/>
        <end position="302"/>
    </location>
</feature>
<dbReference type="NCBIfam" id="TIGR00756">
    <property type="entry name" value="PPR"/>
    <property type="match status" value="2"/>
</dbReference>
<evidence type="ECO:0000256" key="13">
    <source>
        <dbReference type="SAM" id="MobiDB-lite"/>
    </source>
</evidence>
<feature type="domain" description="PROP1-like PPR" evidence="14">
    <location>
        <begin position="776"/>
        <end position="898"/>
    </location>
</feature>
<feature type="repeat" description="PPR" evidence="12">
    <location>
        <begin position="798"/>
        <end position="832"/>
    </location>
</feature>
<keyword evidence="6" id="KW-0809">Transit peptide</keyword>
<proteinExistence type="inferred from homology"/>
<evidence type="ECO:0000256" key="7">
    <source>
        <dbReference type="ARBA" id="ARBA00023128"/>
    </source>
</evidence>
<evidence type="ECO:0000259" key="14">
    <source>
        <dbReference type="Pfam" id="PF17177"/>
    </source>
</evidence>
<evidence type="ECO:0000256" key="1">
    <source>
        <dbReference type="ARBA" id="ARBA00004173"/>
    </source>
</evidence>
<dbReference type="GO" id="GO:0006397">
    <property type="term" value="P:mRNA processing"/>
    <property type="evidence" value="ECO:0007669"/>
    <property type="project" value="UniProtKB-KW"/>
</dbReference>
<accession>A0A6D2IES9</accession>
<dbReference type="PROSITE" id="PS51375">
    <property type="entry name" value="PPR"/>
    <property type="match status" value="2"/>
</dbReference>
<dbReference type="SUPFAM" id="SSF50978">
    <property type="entry name" value="WD40 repeat-like"/>
    <property type="match status" value="1"/>
</dbReference>
<dbReference type="FunFam" id="1.25.40.10:FF:000394">
    <property type="entry name" value="Pentatricopeptide repeat-containing protein, mitochondrial"/>
    <property type="match status" value="1"/>
</dbReference>
<evidence type="ECO:0000256" key="9">
    <source>
        <dbReference type="ARBA" id="ARBA00038394"/>
    </source>
</evidence>
<keyword evidence="8" id="KW-0508">mRNA splicing</keyword>
<comment type="similarity">
    <text evidence="9">Belongs to the WD repeat STRAP family.</text>
</comment>
<keyword evidence="7" id="KW-0496">Mitochondrion</keyword>
<evidence type="ECO:0000256" key="4">
    <source>
        <dbReference type="ARBA" id="ARBA00022664"/>
    </source>
</evidence>
<dbReference type="Gene3D" id="1.25.40.10">
    <property type="entry name" value="Tetratricopeptide repeat domain"/>
    <property type="match status" value="3"/>
</dbReference>
<comment type="subcellular location">
    <subcellularLocation>
        <location evidence="1">Mitochondrion</location>
    </subcellularLocation>
</comment>
<dbReference type="GO" id="GO:0022618">
    <property type="term" value="P:protein-RNA complex assembly"/>
    <property type="evidence" value="ECO:0007669"/>
    <property type="project" value="UniProtKB-ARBA"/>
</dbReference>
<feature type="repeat" description="PPR" evidence="12">
    <location>
        <begin position="592"/>
        <end position="626"/>
    </location>
</feature>
<dbReference type="InterPro" id="IPR011990">
    <property type="entry name" value="TPR-like_helical_dom_sf"/>
</dbReference>
<dbReference type="EMBL" id="CACVBM020001071">
    <property type="protein sequence ID" value="CAA7028648.1"/>
    <property type="molecule type" value="Genomic_DNA"/>
</dbReference>
<keyword evidence="16" id="KW-1185">Reference proteome</keyword>
<dbReference type="OrthoDB" id="739241at2759"/>
<dbReference type="GO" id="GO:0005739">
    <property type="term" value="C:mitochondrion"/>
    <property type="evidence" value="ECO:0007669"/>
    <property type="project" value="UniProtKB-SubCell"/>
</dbReference>
<protein>
    <recommendedName>
        <fullName evidence="10">Serine-threonine kinase receptor-associated protein</fullName>
    </recommendedName>
</protein>
<keyword evidence="5" id="KW-0677">Repeat</keyword>
<feature type="repeat" description="WD" evidence="11">
    <location>
        <begin position="52"/>
        <end position="93"/>
    </location>
</feature>
<evidence type="ECO:0000256" key="2">
    <source>
        <dbReference type="ARBA" id="ARBA00007626"/>
    </source>
</evidence>
<dbReference type="PROSITE" id="PS50082">
    <property type="entry name" value="WD_REPEATS_2"/>
    <property type="match status" value="2"/>
</dbReference>